<sequence>MYFLLEGSHLNRRGISICLLLICCLLVLTSCMRKNIQSQEVKPLSSTEKFVINHLINEDGLLRTNLTDQKNVYLSESAGLWLAYLYEKGDQERFHQQVEVIKDHFFKNGLLAWKIDEEKQATVNALIDDERIAGILLKAGDKWHSAAYTKLGKTISQSLVKDGMQDGFFVDYVDVDTYKKANVLTLSYIMPQSLKEMKKHDVLTEKQYQKQLSILSKAPLSKNGNYPKAYQIDNQTYVYDDDLHLVDQLYVAYHRASVGQNTQIFKKWLIKIYRREHKLYGRYTASTENPSVQYESPAVYALATRYMLKAGDFKMAQEFYGKMNEMKINKKSGYYDAKTKETHAFDNLSPLLAEREMAHATKK</sequence>
<keyword evidence="3" id="KW-0326">Glycosidase</keyword>
<dbReference type="Gene3D" id="1.50.10.10">
    <property type="match status" value="1"/>
</dbReference>
<keyword evidence="2" id="KW-0378">Hydrolase</keyword>
<gene>
    <name evidence="4" type="ORF">ATY39_00800</name>
</gene>
<accession>A0A143H9U1</accession>
<protein>
    <recommendedName>
        <fullName evidence="6">Glycosyl hydrolase lipoprotein</fullName>
    </recommendedName>
</protein>
<reference evidence="5" key="2">
    <citation type="submission" date="2016-03" db="EMBL/GenBank/DDBJ databases">
        <authorList>
            <person name="Ploux O."/>
        </authorList>
    </citation>
    <scope>NUCLEOTIDE SEQUENCE [LARGE SCALE GENOMIC DNA]</scope>
    <source>
        <strain evidence="5">PP9</strain>
    </source>
</reference>
<proteinExistence type="inferred from homology"/>
<dbReference type="GO" id="GO:0004553">
    <property type="term" value="F:hydrolase activity, hydrolyzing O-glycosyl compounds"/>
    <property type="evidence" value="ECO:0007669"/>
    <property type="project" value="InterPro"/>
</dbReference>
<evidence type="ECO:0000256" key="2">
    <source>
        <dbReference type="ARBA" id="ARBA00022801"/>
    </source>
</evidence>
<dbReference type="EMBL" id="CP014806">
    <property type="protein sequence ID" value="AMW98081.1"/>
    <property type="molecule type" value="Genomic_DNA"/>
</dbReference>
<dbReference type="AlphaFoldDB" id="A0A143H9U1"/>
<evidence type="ECO:0000256" key="1">
    <source>
        <dbReference type="ARBA" id="ARBA00009209"/>
    </source>
</evidence>
<evidence type="ECO:0000313" key="4">
    <source>
        <dbReference type="EMBL" id="AMW98081.1"/>
    </source>
</evidence>
<keyword evidence="5" id="KW-1185">Reference proteome</keyword>
<dbReference type="InterPro" id="IPR002037">
    <property type="entry name" value="Glyco_hydro_8"/>
</dbReference>
<dbReference type="InterPro" id="IPR008928">
    <property type="entry name" value="6-hairpin_glycosidase_sf"/>
</dbReference>
<evidence type="ECO:0008006" key="6">
    <source>
        <dbReference type="Google" id="ProtNLM"/>
    </source>
</evidence>
<name>A0A143H9U1_9BACL</name>
<dbReference type="Proteomes" id="UP000076021">
    <property type="component" value="Chromosome"/>
</dbReference>
<dbReference type="STRING" id="241244.ATY39_00800"/>
<reference evidence="4 5" key="1">
    <citation type="journal article" date="2016" name="Genome Announc.">
        <title>Whole-Genome Sequence of Rummeliibacillus stabekisii Strain PP9 Isolated from Antarctic Soil.</title>
        <authorList>
            <person name="da Mota F.F."/>
            <person name="Vollu R.E."/>
            <person name="Jurelevicius D."/>
            <person name="Seldin L."/>
        </authorList>
    </citation>
    <scope>NUCLEOTIDE SEQUENCE [LARGE SCALE GENOMIC DNA]</scope>
    <source>
        <strain evidence="4 5">PP9</strain>
    </source>
</reference>
<evidence type="ECO:0000313" key="5">
    <source>
        <dbReference type="Proteomes" id="UP000076021"/>
    </source>
</evidence>
<organism evidence="4 5">
    <name type="scientific">Rummeliibacillus stabekisii</name>
    <dbReference type="NCBI Taxonomy" id="241244"/>
    <lineage>
        <taxon>Bacteria</taxon>
        <taxon>Bacillati</taxon>
        <taxon>Bacillota</taxon>
        <taxon>Bacilli</taxon>
        <taxon>Bacillales</taxon>
        <taxon>Caryophanaceae</taxon>
        <taxon>Rummeliibacillus</taxon>
    </lineage>
</organism>
<dbReference type="Pfam" id="PF01270">
    <property type="entry name" value="Glyco_hydro_8"/>
    <property type="match status" value="1"/>
</dbReference>
<dbReference type="KEGG" id="rst:ATY39_00800"/>
<evidence type="ECO:0000256" key="3">
    <source>
        <dbReference type="ARBA" id="ARBA00023295"/>
    </source>
</evidence>
<dbReference type="InterPro" id="IPR012341">
    <property type="entry name" value="6hp_glycosidase-like_sf"/>
</dbReference>
<dbReference type="GO" id="GO:0005975">
    <property type="term" value="P:carbohydrate metabolic process"/>
    <property type="evidence" value="ECO:0007669"/>
    <property type="project" value="InterPro"/>
</dbReference>
<comment type="similarity">
    <text evidence="1">Belongs to the glycosyl hydrolase 8 (cellulase D) family.</text>
</comment>
<dbReference type="SUPFAM" id="SSF48208">
    <property type="entry name" value="Six-hairpin glycosidases"/>
    <property type="match status" value="1"/>
</dbReference>